<dbReference type="AlphaFoldDB" id="A0A7R9G811"/>
<accession>A0A7R9G811</accession>
<dbReference type="PANTHER" id="PTHR23279:SF36">
    <property type="entry name" value="DEFECTIVE PROBOSCIS EXTENSION RESPONSE 9, ISOFORM A"/>
    <property type="match status" value="1"/>
</dbReference>
<dbReference type="SUPFAM" id="SSF48726">
    <property type="entry name" value="Immunoglobulin"/>
    <property type="match status" value="2"/>
</dbReference>
<keyword evidence="3" id="KW-1185">Reference proteome</keyword>
<evidence type="ECO:0000259" key="1">
    <source>
        <dbReference type="PROSITE" id="PS50835"/>
    </source>
</evidence>
<protein>
    <recommendedName>
        <fullName evidence="1">Ig-like domain-containing protein</fullName>
    </recommendedName>
</protein>
<sequence>MQNDDDYQLIALFRSQSFRRENVAFHHSPDFPLKGGVATKSRRELEELSSPNERKSQEGEHWFSVKAQVVSWVRRSDSSILSVGNSTFIQDGRFRVIHSQDSEVWGLQISSTRLSDAGSYECQISTEPKRSWVVELKVVESSVKIIGSPDIFVQSGTSVDIKCQISDPGRADSRVQRIQAVVPTESVVFWFRDGRRILPSEDGVSPISSDRLHQDVLVQALRIQSAKRSDAGNYTCALADGSSDTVILHVLNAGKEWRRLIELSDMREVFRRETFLRRRCQSPDPSIKTSARRHQSCSSFCVTDS</sequence>
<dbReference type="OrthoDB" id="8049355at2759"/>
<dbReference type="InterPro" id="IPR037448">
    <property type="entry name" value="Zig-8"/>
</dbReference>
<proteinExistence type="predicted"/>
<dbReference type="InterPro" id="IPR003599">
    <property type="entry name" value="Ig_sub"/>
</dbReference>
<dbReference type="EMBL" id="CAJPEX010000033">
    <property type="protein sequence ID" value="CAG0912621.1"/>
    <property type="molecule type" value="Genomic_DNA"/>
</dbReference>
<dbReference type="Gene3D" id="2.60.40.10">
    <property type="entry name" value="Immunoglobulins"/>
    <property type="match status" value="2"/>
</dbReference>
<dbReference type="PANTHER" id="PTHR23279">
    <property type="entry name" value="DEFECTIVE PROBOSCIS EXTENSION RESPONSE DPR -RELATED"/>
    <property type="match status" value="1"/>
</dbReference>
<dbReference type="InterPro" id="IPR036179">
    <property type="entry name" value="Ig-like_dom_sf"/>
</dbReference>
<evidence type="ECO:0000313" key="2">
    <source>
        <dbReference type="EMBL" id="CAD7272469.1"/>
    </source>
</evidence>
<dbReference type="SMART" id="SM00409">
    <property type="entry name" value="IG"/>
    <property type="match status" value="2"/>
</dbReference>
<name>A0A7R9G811_9CRUS</name>
<dbReference type="InterPro" id="IPR007110">
    <property type="entry name" value="Ig-like_dom"/>
</dbReference>
<gene>
    <name evidence="2" type="ORF">NMOB1V02_LOCUS398</name>
</gene>
<dbReference type="Proteomes" id="UP000678499">
    <property type="component" value="Unassembled WGS sequence"/>
</dbReference>
<organism evidence="2">
    <name type="scientific">Notodromas monacha</name>
    <dbReference type="NCBI Taxonomy" id="399045"/>
    <lineage>
        <taxon>Eukaryota</taxon>
        <taxon>Metazoa</taxon>
        <taxon>Ecdysozoa</taxon>
        <taxon>Arthropoda</taxon>
        <taxon>Crustacea</taxon>
        <taxon>Oligostraca</taxon>
        <taxon>Ostracoda</taxon>
        <taxon>Podocopa</taxon>
        <taxon>Podocopida</taxon>
        <taxon>Cypridocopina</taxon>
        <taxon>Cypridoidea</taxon>
        <taxon>Cyprididae</taxon>
        <taxon>Notodromas</taxon>
    </lineage>
</organism>
<dbReference type="GO" id="GO:0050808">
    <property type="term" value="P:synapse organization"/>
    <property type="evidence" value="ECO:0007669"/>
    <property type="project" value="TreeGrafter"/>
</dbReference>
<feature type="domain" description="Ig-like" evidence="1">
    <location>
        <begin position="128"/>
        <end position="247"/>
    </location>
</feature>
<dbReference type="EMBL" id="OA882070">
    <property type="protein sequence ID" value="CAD7272469.1"/>
    <property type="molecule type" value="Genomic_DNA"/>
</dbReference>
<dbReference type="GO" id="GO:0032589">
    <property type="term" value="C:neuron projection membrane"/>
    <property type="evidence" value="ECO:0007669"/>
    <property type="project" value="TreeGrafter"/>
</dbReference>
<evidence type="ECO:0000313" key="3">
    <source>
        <dbReference type="Proteomes" id="UP000678499"/>
    </source>
</evidence>
<reference evidence="2" key="1">
    <citation type="submission" date="2020-11" db="EMBL/GenBank/DDBJ databases">
        <authorList>
            <person name="Tran Van P."/>
        </authorList>
    </citation>
    <scope>NUCLEOTIDE SEQUENCE</scope>
</reference>
<dbReference type="InterPro" id="IPR013783">
    <property type="entry name" value="Ig-like_fold"/>
</dbReference>
<dbReference type="PROSITE" id="PS50835">
    <property type="entry name" value="IG_LIKE"/>
    <property type="match status" value="1"/>
</dbReference>